<sequence>MLSSIINTLTMSETIPKTQKAACYDKVLAPITIREIPVPEPGADDVLVKVLYTGVCHSDLSIWKGTFDGPQKFPCVGGHEGAGVVVKLGSNATHLKLGDKVGIKWINATCMNCEMCRRGYEPNCPDAINSGFSRHGSFQQYAIIRETEAIKIPDGLGLAEAAPILCAGLTVYKALLVSGAIAGDTVAITGAGGGLGSLCIQYAKAMGFQVLAIESKEKESFCRSLGADYFICPFTSTDIVADIQKLTNGGPHAVLNVTNAVPAIQKSTDYVRTRGTVVLVSLPPGELNLNIISTVFRTIDIRSTYVGNRVDTVRALDFVAKGHVKVPIEIRPFDKLNDTFEELKSGTLKGRVVLDLWK</sequence>
<dbReference type="InterPro" id="IPR013154">
    <property type="entry name" value="ADH-like_N"/>
</dbReference>
<dbReference type="SMART" id="SM00829">
    <property type="entry name" value="PKS_ER"/>
    <property type="match status" value="1"/>
</dbReference>
<dbReference type="EMBL" id="CAJFDH010000002">
    <property type="protein sequence ID" value="CAD5212744.1"/>
    <property type="molecule type" value="Genomic_DNA"/>
</dbReference>
<comment type="caution">
    <text evidence="10">The sequence shown here is derived from an EMBL/GenBank/DDBJ whole genome shotgun (WGS) entry which is preliminary data.</text>
</comment>
<dbReference type="AlphaFoldDB" id="A0A811KB90"/>
<dbReference type="GO" id="GO:0008270">
    <property type="term" value="F:zinc ion binding"/>
    <property type="evidence" value="ECO:0007669"/>
    <property type="project" value="InterPro"/>
</dbReference>
<evidence type="ECO:0000256" key="1">
    <source>
        <dbReference type="ARBA" id="ARBA00001947"/>
    </source>
</evidence>
<reference evidence="10" key="1">
    <citation type="submission" date="2020-09" db="EMBL/GenBank/DDBJ databases">
        <authorList>
            <person name="Kikuchi T."/>
        </authorList>
    </citation>
    <scope>NUCLEOTIDE SEQUENCE</scope>
    <source>
        <strain evidence="10">SH1</strain>
    </source>
</reference>
<evidence type="ECO:0000259" key="9">
    <source>
        <dbReference type="SMART" id="SM00829"/>
    </source>
</evidence>
<dbReference type="OrthoDB" id="1879366at2759"/>
<evidence type="ECO:0000313" key="11">
    <source>
        <dbReference type="Proteomes" id="UP000614601"/>
    </source>
</evidence>
<keyword evidence="6" id="KW-0560">Oxidoreductase</keyword>
<dbReference type="PANTHER" id="PTHR42940:SF3">
    <property type="entry name" value="ALCOHOL DEHYDROGENASE 1-RELATED"/>
    <property type="match status" value="1"/>
</dbReference>
<gene>
    <name evidence="10" type="ORF">BOKJ2_LOCUS4545</name>
</gene>
<dbReference type="Pfam" id="PF08240">
    <property type="entry name" value="ADH_N"/>
    <property type="match status" value="1"/>
</dbReference>
<evidence type="ECO:0000256" key="4">
    <source>
        <dbReference type="ARBA" id="ARBA00022723"/>
    </source>
</evidence>
<organism evidence="10 11">
    <name type="scientific">Bursaphelenchus okinawaensis</name>
    <dbReference type="NCBI Taxonomy" id="465554"/>
    <lineage>
        <taxon>Eukaryota</taxon>
        <taxon>Metazoa</taxon>
        <taxon>Ecdysozoa</taxon>
        <taxon>Nematoda</taxon>
        <taxon>Chromadorea</taxon>
        <taxon>Rhabditida</taxon>
        <taxon>Tylenchina</taxon>
        <taxon>Tylenchomorpha</taxon>
        <taxon>Aphelenchoidea</taxon>
        <taxon>Aphelenchoididae</taxon>
        <taxon>Bursaphelenchus</taxon>
    </lineage>
</organism>
<evidence type="ECO:0000256" key="6">
    <source>
        <dbReference type="ARBA" id="ARBA00023002"/>
    </source>
</evidence>
<accession>A0A811KB90</accession>
<dbReference type="PROSITE" id="PS00059">
    <property type="entry name" value="ADH_ZINC"/>
    <property type="match status" value="1"/>
</dbReference>
<dbReference type="FunFam" id="3.40.50.720:FF:000039">
    <property type="entry name" value="Alcohol dehydrogenase AdhP"/>
    <property type="match status" value="1"/>
</dbReference>
<dbReference type="GO" id="GO:0004022">
    <property type="term" value="F:alcohol dehydrogenase (NAD+) activity"/>
    <property type="evidence" value="ECO:0007669"/>
    <property type="project" value="UniProtKB-EC"/>
</dbReference>
<dbReference type="InterPro" id="IPR013149">
    <property type="entry name" value="ADH-like_C"/>
</dbReference>
<dbReference type="Gene3D" id="3.90.180.10">
    <property type="entry name" value="Medium-chain alcohol dehydrogenases, catalytic domain"/>
    <property type="match status" value="1"/>
</dbReference>
<dbReference type="InterPro" id="IPR002328">
    <property type="entry name" value="ADH_Zn_CS"/>
</dbReference>
<dbReference type="SUPFAM" id="SSF50129">
    <property type="entry name" value="GroES-like"/>
    <property type="match status" value="1"/>
</dbReference>
<dbReference type="CDD" id="cd08297">
    <property type="entry name" value="CAD3"/>
    <property type="match status" value="1"/>
</dbReference>
<proteinExistence type="inferred from homology"/>
<evidence type="ECO:0000256" key="7">
    <source>
        <dbReference type="ARBA" id="ARBA00023027"/>
    </source>
</evidence>
<protein>
    <recommendedName>
        <fullName evidence="3">alcohol dehydrogenase</fullName>
        <ecNumber evidence="3">1.1.1.1</ecNumber>
    </recommendedName>
</protein>
<dbReference type="EC" id="1.1.1.1" evidence="3"/>
<keyword evidence="11" id="KW-1185">Reference proteome</keyword>
<feature type="domain" description="Enoyl reductase (ER)" evidence="9">
    <location>
        <begin position="26"/>
        <end position="354"/>
    </location>
</feature>
<comment type="similarity">
    <text evidence="2 8">Belongs to the zinc-containing alcohol dehydrogenase family.</text>
</comment>
<keyword evidence="5 8" id="KW-0862">Zinc</keyword>
<dbReference type="InterPro" id="IPR036291">
    <property type="entry name" value="NAD(P)-bd_dom_sf"/>
</dbReference>
<dbReference type="Gene3D" id="3.40.50.720">
    <property type="entry name" value="NAD(P)-binding Rossmann-like Domain"/>
    <property type="match status" value="1"/>
</dbReference>
<dbReference type="SUPFAM" id="SSF51735">
    <property type="entry name" value="NAD(P)-binding Rossmann-fold domains"/>
    <property type="match status" value="1"/>
</dbReference>
<dbReference type="InterPro" id="IPR011032">
    <property type="entry name" value="GroES-like_sf"/>
</dbReference>
<dbReference type="Proteomes" id="UP000614601">
    <property type="component" value="Unassembled WGS sequence"/>
</dbReference>
<dbReference type="InterPro" id="IPR020843">
    <property type="entry name" value="ER"/>
</dbReference>
<dbReference type="PANTHER" id="PTHR42940">
    <property type="entry name" value="ALCOHOL DEHYDROGENASE 1-RELATED"/>
    <property type="match status" value="1"/>
</dbReference>
<evidence type="ECO:0000313" key="10">
    <source>
        <dbReference type="EMBL" id="CAD5212744.1"/>
    </source>
</evidence>
<name>A0A811KB90_9BILA</name>
<evidence type="ECO:0000256" key="3">
    <source>
        <dbReference type="ARBA" id="ARBA00013190"/>
    </source>
</evidence>
<keyword evidence="7" id="KW-0520">NAD</keyword>
<dbReference type="GO" id="GO:0005737">
    <property type="term" value="C:cytoplasm"/>
    <property type="evidence" value="ECO:0007669"/>
    <property type="project" value="TreeGrafter"/>
</dbReference>
<dbReference type="EMBL" id="CAJFCW020000002">
    <property type="protein sequence ID" value="CAG9097455.1"/>
    <property type="molecule type" value="Genomic_DNA"/>
</dbReference>
<dbReference type="Proteomes" id="UP000783686">
    <property type="component" value="Unassembled WGS sequence"/>
</dbReference>
<evidence type="ECO:0000256" key="5">
    <source>
        <dbReference type="ARBA" id="ARBA00022833"/>
    </source>
</evidence>
<keyword evidence="4 8" id="KW-0479">Metal-binding</keyword>
<evidence type="ECO:0000256" key="8">
    <source>
        <dbReference type="RuleBase" id="RU361277"/>
    </source>
</evidence>
<comment type="cofactor">
    <cofactor evidence="1 8">
        <name>Zn(2+)</name>
        <dbReference type="ChEBI" id="CHEBI:29105"/>
    </cofactor>
</comment>
<evidence type="ECO:0000256" key="2">
    <source>
        <dbReference type="ARBA" id="ARBA00008072"/>
    </source>
</evidence>
<dbReference type="Pfam" id="PF00107">
    <property type="entry name" value="ADH_zinc_N"/>
    <property type="match status" value="1"/>
</dbReference>